<name>A0A5B7CVU7_PORTR</name>
<dbReference type="EMBL" id="VSRR010000268">
    <property type="protein sequence ID" value="MPC13245.1"/>
    <property type="molecule type" value="Genomic_DNA"/>
</dbReference>
<reference evidence="2 3" key="1">
    <citation type="submission" date="2019-05" db="EMBL/GenBank/DDBJ databases">
        <title>Another draft genome of Portunus trituberculatus and its Hox gene families provides insights of decapod evolution.</title>
        <authorList>
            <person name="Jeong J.-H."/>
            <person name="Song I."/>
            <person name="Kim S."/>
            <person name="Choi T."/>
            <person name="Kim D."/>
            <person name="Ryu S."/>
            <person name="Kim W."/>
        </authorList>
    </citation>
    <scope>NUCLEOTIDE SEQUENCE [LARGE SCALE GENOMIC DNA]</scope>
    <source>
        <tissue evidence="2">Muscle</tissue>
    </source>
</reference>
<dbReference type="Proteomes" id="UP000324222">
    <property type="component" value="Unassembled WGS sequence"/>
</dbReference>
<accession>A0A5B7CVU7</accession>
<evidence type="ECO:0000313" key="2">
    <source>
        <dbReference type="EMBL" id="MPC13245.1"/>
    </source>
</evidence>
<gene>
    <name evidence="2" type="ORF">E2C01_005970</name>
</gene>
<evidence type="ECO:0000256" key="1">
    <source>
        <dbReference type="SAM" id="MobiDB-lite"/>
    </source>
</evidence>
<proteinExistence type="predicted"/>
<comment type="caution">
    <text evidence="2">The sequence shown here is derived from an EMBL/GenBank/DDBJ whole genome shotgun (WGS) entry which is preliminary data.</text>
</comment>
<feature type="compositionally biased region" description="Polar residues" evidence="1">
    <location>
        <begin position="67"/>
        <end position="76"/>
    </location>
</feature>
<evidence type="ECO:0000313" key="3">
    <source>
        <dbReference type="Proteomes" id="UP000324222"/>
    </source>
</evidence>
<organism evidence="2 3">
    <name type="scientific">Portunus trituberculatus</name>
    <name type="common">Swimming crab</name>
    <name type="synonym">Neptunus trituberculatus</name>
    <dbReference type="NCBI Taxonomy" id="210409"/>
    <lineage>
        <taxon>Eukaryota</taxon>
        <taxon>Metazoa</taxon>
        <taxon>Ecdysozoa</taxon>
        <taxon>Arthropoda</taxon>
        <taxon>Crustacea</taxon>
        <taxon>Multicrustacea</taxon>
        <taxon>Malacostraca</taxon>
        <taxon>Eumalacostraca</taxon>
        <taxon>Eucarida</taxon>
        <taxon>Decapoda</taxon>
        <taxon>Pleocyemata</taxon>
        <taxon>Brachyura</taxon>
        <taxon>Eubrachyura</taxon>
        <taxon>Portunoidea</taxon>
        <taxon>Portunidae</taxon>
        <taxon>Portuninae</taxon>
        <taxon>Portunus</taxon>
    </lineage>
</organism>
<dbReference type="AlphaFoldDB" id="A0A5B7CVU7"/>
<sequence>MHNWFSHNAVLDTIRNLTGVTSDLFKERLNIWLFAIPDKLPIPGYSSSTGNSLITWRVDSKDEQPGHSGSSHQLRP</sequence>
<feature type="region of interest" description="Disordered" evidence="1">
    <location>
        <begin position="56"/>
        <end position="76"/>
    </location>
</feature>
<keyword evidence="3" id="KW-1185">Reference proteome</keyword>
<protein>
    <submittedName>
        <fullName evidence="2">Uncharacterized protein</fullName>
    </submittedName>
</protein>